<dbReference type="AlphaFoldDB" id="A0A1M4XMU0"/>
<dbReference type="Pfam" id="PF09652">
    <property type="entry name" value="Cas_VVA1548"/>
    <property type="match status" value="1"/>
</dbReference>
<evidence type="ECO:0000313" key="2">
    <source>
        <dbReference type="Proteomes" id="UP000184295"/>
    </source>
</evidence>
<dbReference type="OrthoDB" id="8548152at2"/>
<sequence length="107" mass="12422">MTTYLITRHDGAKRWVFAHVTEYGLQINKVLPHLDPSTLERGDVVVGTLPIQIVADLCDAGITYYHLTLKLPKEKRGLELSMDELDEFEAHLERFEVRRWKDLSEKT</sequence>
<name>A0A1M4XMU0_9ACTN</name>
<accession>A0A1M4XMU0</accession>
<dbReference type="Proteomes" id="UP000184295">
    <property type="component" value="Unassembled WGS sequence"/>
</dbReference>
<gene>
    <name evidence="1" type="ORF">SAMN02745225_02076</name>
</gene>
<reference evidence="2" key="1">
    <citation type="submission" date="2016-11" db="EMBL/GenBank/DDBJ databases">
        <authorList>
            <person name="Varghese N."/>
            <person name="Submissions S."/>
        </authorList>
    </citation>
    <scope>NUCLEOTIDE SEQUENCE [LARGE SCALE GENOMIC DNA]</scope>
    <source>
        <strain evidence="2">DSM 19514</strain>
    </source>
</reference>
<dbReference type="InterPro" id="IPR013443">
    <property type="entry name" value="CRISPR-assoc_prot_Csx16"/>
</dbReference>
<organism evidence="1 2">
    <name type="scientific">Ferrithrix thermotolerans DSM 19514</name>
    <dbReference type="NCBI Taxonomy" id="1121881"/>
    <lineage>
        <taxon>Bacteria</taxon>
        <taxon>Bacillati</taxon>
        <taxon>Actinomycetota</taxon>
        <taxon>Acidimicrobiia</taxon>
        <taxon>Acidimicrobiales</taxon>
        <taxon>Acidimicrobiaceae</taxon>
        <taxon>Ferrithrix</taxon>
    </lineage>
</organism>
<proteinExistence type="predicted"/>
<keyword evidence="2" id="KW-1185">Reference proteome</keyword>
<evidence type="ECO:0000313" key="1">
    <source>
        <dbReference type="EMBL" id="SHE94914.1"/>
    </source>
</evidence>
<dbReference type="RefSeq" id="WP_072792186.1">
    <property type="nucleotide sequence ID" value="NZ_FQUL01000042.1"/>
</dbReference>
<protein>
    <submittedName>
        <fullName evidence="1">CRISPR-associated protein Csx16</fullName>
    </submittedName>
</protein>
<dbReference type="STRING" id="1121881.SAMN02745225_02076"/>
<dbReference type="NCBIfam" id="TIGR02620">
    <property type="entry name" value="cas_VVA1548"/>
    <property type="match status" value="1"/>
</dbReference>
<dbReference type="EMBL" id="FQUL01000042">
    <property type="protein sequence ID" value="SHE94914.1"/>
    <property type="molecule type" value="Genomic_DNA"/>
</dbReference>